<evidence type="ECO:0000313" key="1">
    <source>
        <dbReference type="EMBL" id="ART32152.1"/>
    </source>
</evidence>
<name>A0A1Y0B412_9LAMI</name>
<sequence>MPHLPSASPEGKVNQASSARCWKSRDSLTKRRAYLCGASEDSATTLDNSVRRPSTSDASVSILDEVSSFSVC</sequence>
<proteinExistence type="predicted"/>
<organism evidence="1">
    <name type="scientific">Utricularia reniformis</name>
    <dbReference type="NCBI Taxonomy" id="192314"/>
    <lineage>
        <taxon>Eukaryota</taxon>
        <taxon>Viridiplantae</taxon>
        <taxon>Streptophyta</taxon>
        <taxon>Embryophyta</taxon>
        <taxon>Tracheophyta</taxon>
        <taxon>Spermatophyta</taxon>
        <taxon>Magnoliopsida</taxon>
        <taxon>eudicotyledons</taxon>
        <taxon>Gunneridae</taxon>
        <taxon>Pentapetalae</taxon>
        <taxon>asterids</taxon>
        <taxon>lamiids</taxon>
        <taxon>Lamiales</taxon>
        <taxon>Lentibulariaceae</taxon>
        <taxon>Utricularia</taxon>
    </lineage>
</organism>
<keyword evidence="1" id="KW-0496">Mitochondrion</keyword>
<protein>
    <submittedName>
        <fullName evidence="1">Uncharacterized protein</fullName>
    </submittedName>
</protein>
<dbReference type="EMBL" id="KY774314">
    <property type="protein sequence ID" value="ART32152.1"/>
    <property type="molecule type" value="Genomic_DNA"/>
</dbReference>
<accession>A0A1Y0B412</accession>
<reference evidence="1" key="1">
    <citation type="submission" date="2017-03" db="EMBL/GenBank/DDBJ databases">
        <title>The mitochondrial genome of the carnivorous plant Utricularia reniformis (Lentibulariaceae): structure, comparative analysis and evolutionary landmarks.</title>
        <authorList>
            <person name="Silva S.R."/>
            <person name="Alvarenga D.O."/>
            <person name="Michael T.P."/>
            <person name="Miranda V.F.O."/>
            <person name="Varani A.M."/>
        </authorList>
    </citation>
    <scope>NUCLEOTIDE SEQUENCE</scope>
</reference>
<dbReference type="AlphaFoldDB" id="A0A1Y0B412"/>
<geneLocation type="mitochondrion" evidence="1"/>
<gene>
    <name evidence="1" type="ORF">AEK19_MT1989</name>
</gene>